<accession>A0A916QIM7</accession>
<reference evidence="1" key="1">
    <citation type="submission" date="2020-08" db="EMBL/GenBank/DDBJ databases">
        <title>Taxonomic study for Lactobacillus species isolated from hardwood bark.</title>
        <authorList>
            <person name="Tohno M."/>
            <person name="Tanizawa Y."/>
        </authorList>
    </citation>
    <scope>NUCLEOTIDE SEQUENCE</scope>
    <source>
        <strain evidence="1">B40</strain>
    </source>
</reference>
<evidence type="ECO:0000313" key="1">
    <source>
        <dbReference type="EMBL" id="GFZ26277.1"/>
    </source>
</evidence>
<dbReference type="RefSeq" id="WP_212779984.1">
    <property type="nucleotide sequence ID" value="NZ_BMAY01000001.1"/>
</dbReference>
<sequence>MTSAVDKILQAQVIQKNDPAITAFDDDFYGDFYDFFANFLQFKELTHAIDRQQVLLELYLDVHEIGDNELNFTYKLVFDGQFNFQADQSCYSLAALNQRLGQKADLIAYQDANQQIVRQLAEQFASPDPNERIQKFNQVFARLYDQLELNKDKLLYALR</sequence>
<name>A0A916QIM7_9LACO</name>
<protein>
    <submittedName>
        <fullName evidence="1">Uncharacterized protein</fullName>
    </submittedName>
</protein>
<dbReference type="AlphaFoldDB" id="A0A916QIM7"/>
<comment type="caution">
    <text evidence="1">The sequence shown here is derived from an EMBL/GenBank/DDBJ whole genome shotgun (WGS) entry which is preliminary data.</text>
</comment>
<dbReference type="EMBL" id="BMAY01000001">
    <property type="protein sequence ID" value="GFZ26277.1"/>
    <property type="molecule type" value="Genomic_DNA"/>
</dbReference>
<dbReference type="Proteomes" id="UP000677218">
    <property type="component" value="Unassembled WGS sequence"/>
</dbReference>
<gene>
    <name evidence="1" type="ORF">LCB40_01570</name>
</gene>
<keyword evidence="2" id="KW-1185">Reference proteome</keyword>
<evidence type="ECO:0000313" key="2">
    <source>
        <dbReference type="Proteomes" id="UP000677218"/>
    </source>
</evidence>
<organism evidence="1 2">
    <name type="scientific">Lactobacillus corticis</name>
    <dbReference type="NCBI Taxonomy" id="2201249"/>
    <lineage>
        <taxon>Bacteria</taxon>
        <taxon>Bacillati</taxon>
        <taxon>Bacillota</taxon>
        <taxon>Bacilli</taxon>
        <taxon>Lactobacillales</taxon>
        <taxon>Lactobacillaceae</taxon>
        <taxon>Lactobacillus</taxon>
    </lineage>
</organism>
<proteinExistence type="predicted"/>